<evidence type="ECO:0000313" key="4">
    <source>
        <dbReference type="Proteomes" id="UP000245627"/>
    </source>
</evidence>
<dbReference type="PANTHER" id="PTHR47396">
    <property type="entry name" value="TYPE I RESTRICTION ENZYME ECOKI R PROTEIN"/>
    <property type="match status" value="1"/>
</dbReference>
<proteinExistence type="predicted"/>
<dbReference type="Pfam" id="PF04851">
    <property type="entry name" value="ResIII"/>
    <property type="match status" value="1"/>
</dbReference>
<dbReference type="InterPro" id="IPR050742">
    <property type="entry name" value="Helicase_Restrict-Modif_Enz"/>
</dbReference>
<evidence type="ECO:0000259" key="1">
    <source>
        <dbReference type="PROSITE" id="PS51192"/>
    </source>
</evidence>
<keyword evidence="3" id="KW-0067">ATP-binding</keyword>
<dbReference type="GO" id="GO:0005524">
    <property type="term" value="F:ATP binding"/>
    <property type="evidence" value="ECO:0007669"/>
    <property type="project" value="InterPro"/>
</dbReference>
<dbReference type="EMBL" id="QDKG01000005">
    <property type="protein sequence ID" value="PVH24674.1"/>
    <property type="molecule type" value="Genomic_DNA"/>
</dbReference>
<dbReference type="SMART" id="SM00487">
    <property type="entry name" value="DEXDc"/>
    <property type="match status" value="1"/>
</dbReference>
<organism evidence="3 4">
    <name type="scientific">Sphingobacterium corticibacter</name>
    <dbReference type="NCBI Taxonomy" id="2171749"/>
    <lineage>
        <taxon>Bacteria</taxon>
        <taxon>Pseudomonadati</taxon>
        <taxon>Bacteroidota</taxon>
        <taxon>Sphingobacteriia</taxon>
        <taxon>Sphingobacteriales</taxon>
        <taxon>Sphingobacteriaceae</taxon>
        <taxon>Sphingobacterium</taxon>
    </lineage>
</organism>
<protein>
    <submittedName>
        <fullName evidence="3">DEAD/DEAH box helicase</fullName>
    </submittedName>
</protein>
<dbReference type="PANTHER" id="PTHR47396:SF1">
    <property type="entry name" value="ATP-DEPENDENT HELICASE IRC3-RELATED"/>
    <property type="match status" value="1"/>
</dbReference>
<evidence type="ECO:0000313" key="3">
    <source>
        <dbReference type="EMBL" id="PVH24674.1"/>
    </source>
</evidence>
<dbReference type="InterPro" id="IPR006935">
    <property type="entry name" value="Helicase/UvrB_N"/>
</dbReference>
<name>A0A2T8HGY6_9SPHI</name>
<dbReference type="GO" id="GO:0003677">
    <property type="term" value="F:DNA binding"/>
    <property type="evidence" value="ECO:0007669"/>
    <property type="project" value="InterPro"/>
</dbReference>
<dbReference type="PROSITE" id="PS51194">
    <property type="entry name" value="HELICASE_CTER"/>
    <property type="match status" value="1"/>
</dbReference>
<keyword evidence="4" id="KW-1185">Reference proteome</keyword>
<dbReference type="AlphaFoldDB" id="A0A2T8HGY6"/>
<dbReference type="GO" id="GO:0016787">
    <property type="term" value="F:hydrolase activity"/>
    <property type="evidence" value="ECO:0007669"/>
    <property type="project" value="InterPro"/>
</dbReference>
<gene>
    <name evidence="3" type="ORF">DC487_13460</name>
</gene>
<dbReference type="GO" id="GO:0005829">
    <property type="term" value="C:cytosol"/>
    <property type="evidence" value="ECO:0007669"/>
    <property type="project" value="TreeGrafter"/>
</dbReference>
<keyword evidence="3" id="KW-0547">Nucleotide-binding</keyword>
<dbReference type="Pfam" id="PF00271">
    <property type="entry name" value="Helicase_C"/>
    <property type="match status" value="1"/>
</dbReference>
<reference evidence="3 4" key="1">
    <citation type="submission" date="2018-04" db="EMBL/GenBank/DDBJ databases">
        <title>Sphingobacterium cortibacter sp. nov.</title>
        <authorList>
            <person name="Li Y."/>
        </authorList>
    </citation>
    <scope>NUCLEOTIDE SEQUENCE [LARGE SCALE GENOMIC DNA]</scope>
    <source>
        <strain evidence="3 4">2c-3</strain>
    </source>
</reference>
<dbReference type="PROSITE" id="PS51192">
    <property type="entry name" value="HELICASE_ATP_BIND_1"/>
    <property type="match status" value="1"/>
</dbReference>
<feature type="domain" description="Helicase C-terminal" evidence="2">
    <location>
        <begin position="238"/>
        <end position="396"/>
    </location>
</feature>
<accession>A0A2T8HGY6</accession>
<dbReference type="InterPro" id="IPR027417">
    <property type="entry name" value="P-loop_NTPase"/>
</dbReference>
<comment type="caution">
    <text evidence="3">The sequence shown here is derived from an EMBL/GenBank/DDBJ whole genome shotgun (WGS) entry which is preliminary data.</text>
</comment>
<dbReference type="InterPro" id="IPR001650">
    <property type="entry name" value="Helicase_C-like"/>
</dbReference>
<evidence type="ECO:0000259" key="2">
    <source>
        <dbReference type="PROSITE" id="PS51194"/>
    </source>
</evidence>
<sequence>MECSETSTKQKSTSRTPYYFQQNDIDLLFGKLARDTRAKRRILYQLPTGGGKTLIFSEIAKRYIEQYQKKVVVLTHRTELCAQTTRALKESGVVNKVINSKVKRIPKKDLFHCFVAMVETLNNRIDEGMINTNEVGLIIVDEAHHNSFQKLLDRFENATVIGVTATPFSSDVNLPMNGFYEELVVGAPIAQLINEGFLAKPKYHGYDVELNSLQTGSNGDFTINTSDMLFGSDAMLDLLLQAYEAHALKKKTLIFNNGILTSRRVLEVFEAAGYPIRHLDNKTSSAEREEILKWYRKTKGAILTSVSILTTGFDEPKTQVVILYRATTSITLYHQMVGRGARRLPKKATFTLVDLGNNADRFGNWDAEIDWQHVFENPDIYHESMKHTVSNIRQIDPEMRKRFPNSLETSFDMLAAYQALIAADEKPKNAIRDSIRQHASMCLENSENTTEALQLVEYLHAEINIRIREYAKCLGNVTKNYREWLQEDYLNRLQQMIRRLKGKLAG</sequence>
<dbReference type="SUPFAM" id="SSF52540">
    <property type="entry name" value="P-loop containing nucleoside triphosphate hydrolases"/>
    <property type="match status" value="1"/>
</dbReference>
<keyword evidence="3" id="KW-0347">Helicase</keyword>
<dbReference type="Proteomes" id="UP000245627">
    <property type="component" value="Unassembled WGS sequence"/>
</dbReference>
<dbReference type="InterPro" id="IPR014001">
    <property type="entry name" value="Helicase_ATP-bd"/>
</dbReference>
<dbReference type="GO" id="GO:0004386">
    <property type="term" value="F:helicase activity"/>
    <property type="evidence" value="ECO:0007669"/>
    <property type="project" value="UniProtKB-KW"/>
</dbReference>
<keyword evidence="3" id="KW-0378">Hydrolase</keyword>
<dbReference type="Gene3D" id="3.40.50.300">
    <property type="entry name" value="P-loop containing nucleotide triphosphate hydrolases"/>
    <property type="match status" value="2"/>
</dbReference>
<dbReference type="SMART" id="SM00490">
    <property type="entry name" value="HELICc"/>
    <property type="match status" value="1"/>
</dbReference>
<dbReference type="OrthoDB" id="9802848at2"/>
<feature type="domain" description="Helicase ATP-binding" evidence="1">
    <location>
        <begin position="33"/>
        <end position="185"/>
    </location>
</feature>